<evidence type="ECO:0000313" key="2">
    <source>
        <dbReference type="Proteomes" id="UP000616151"/>
    </source>
</evidence>
<reference evidence="1" key="1">
    <citation type="submission" date="2021-01" db="EMBL/GenBank/DDBJ databases">
        <authorList>
            <person name="Sun Q."/>
        </authorList>
    </citation>
    <scope>NUCLEOTIDE SEQUENCE</scope>
    <source>
        <strain evidence="1">YIM B02566</strain>
    </source>
</reference>
<name>A0ACC5RD65_9HYPH</name>
<comment type="caution">
    <text evidence="1">The sequence shown here is derived from an EMBL/GenBank/DDBJ whole genome shotgun (WGS) entry which is preliminary data.</text>
</comment>
<organism evidence="1 2">
    <name type="scientific">Taklimakanibacter albus</name>
    <dbReference type="NCBI Taxonomy" id="2800327"/>
    <lineage>
        <taxon>Bacteria</taxon>
        <taxon>Pseudomonadati</taxon>
        <taxon>Pseudomonadota</taxon>
        <taxon>Alphaproteobacteria</taxon>
        <taxon>Hyphomicrobiales</taxon>
        <taxon>Aestuariivirgaceae</taxon>
        <taxon>Taklimakanibacter</taxon>
    </lineage>
</organism>
<accession>A0ACC5RD65</accession>
<gene>
    <name evidence="1" type="ORF">JHL16_29630</name>
</gene>
<sequence length="358" mass="39607">MSIEFIGLVEMREASETIVARGGAIDVDFIETSAKAHEASGFDRVLVAYHATIPDSLLVSQHIAAVTRRLKLMVAHRPGFTAPSVTARQFATLDHLTHGRAGIHIITGGDDAEQRQDGDFLGKEERYARTDEYLEVIKRVWTAEHPFDHNGRFYRSERTFSTIKPVQRPHLPVYFGGASDAAIKVAARHADIYALWGESLEQVKELTARVRAEAAALGRSIRFSISFRPILADTEEKAWARADDTLARARAVIERSGFKRESGPVNEGSLRLLKAAAQGSRLDKRVWTDMAALTGAKGNSIALVGTPAQVAEALIDYYDLGITTFLIRGFDPLDDAIDYGRELIPLTRRLIAERRKDG</sequence>
<dbReference type="EMBL" id="JAENHL010000008">
    <property type="protein sequence ID" value="MBK1870562.1"/>
    <property type="molecule type" value="Genomic_DNA"/>
</dbReference>
<evidence type="ECO:0000313" key="1">
    <source>
        <dbReference type="EMBL" id="MBK1870562.1"/>
    </source>
</evidence>
<dbReference type="Proteomes" id="UP000616151">
    <property type="component" value="Unassembled WGS sequence"/>
</dbReference>
<proteinExistence type="predicted"/>
<protein>
    <submittedName>
        <fullName evidence="1">LLM class flavin-dependent oxidoreductase</fullName>
    </submittedName>
</protein>
<keyword evidence="2" id="KW-1185">Reference proteome</keyword>